<accession>A0A0F9LLN1</accession>
<protein>
    <submittedName>
        <fullName evidence="1">Uncharacterized protein</fullName>
    </submittedName>
</protein>
<organism evidence="1">
    <name type="scientific">marine sediment metagenome</name>
    <dbReference type="NCBI Taxonomy" id="412755"/>
    <lineage>
        <taxon>unclassified sequences</taxon>
        <taxon>metagenomes</taxon>
        <taxon>ecological metagenomes</taxon>
    </lineage>
</organism>
<proteinExistence type="predicted"/>
<dbReference type="EMBL" id="LAZR01007009">
    <property type="protein sequence ID" value="KKM88091.1"/>
    <property type="molecule type" value="Genomic_DNA"/>
</dbReference>
<evidence type="ECO:0000313" key="1">
    <source>
        <dbReference type="EMBL" id="KKM88091.1"/>
    </source>
</evidence>
<gene>
    <name evidence="1" type="ORF">LCGC14_1262210</name>
</gene>
<sequence length="72" mass="8333">MILNQEVYYACEKCGQVYHQLTDKCRKISISILGNATTCNSTDIIKIKKEDIINIHDVIPYILKKWFKGLSK</sequence>
<reference evidence="1" key="1">
    <citation type="journal article" date="2015" name="Nature">
        <title>Complex archaea that bridge the gap between prokaryotes and eukaryotes.</title>
        <authorList>
            <person name="Spang A."/>
            <person name="Saw J.H."/>
            <person name="Jorgensen S.L."/>
            <person name="Zaremba-Niedzwiedzka K."/>
            <person name="Martijn J."/>
            <person name="Lind A.E."/>
            <person name="van Eijk R."/>
            <person name="Schleper C."/>
            <person name="Guy L."/>
            <person name="Ettema T.J."/>
        </authorList>
    </citation>
    <scope>NUCLEOTIDE SEQUENCE</scope>
</reference>
<dbReference type="AlphaFoldDB" id="A0A0F9LLN1"/>
<name>A0A0F9LLN1_9ZZZZ</name>
<comment type="caution">
    <text evidence="1">The sequence shown here is derived from an EMBL/GenBank/DDBJ whole genome shotgun (WGS) entry which is preliminary data.</text>
</comment>